<keyword evidence="7 13" id="KW-0418">Kinase</keyword>
<accession>F8GUM1</accession>
<keyword evidence="5" id="KW-0479">Metal-binding</keyword>
<dbReference type="HOGENOM" id="CLU_015439_1_3_4"/>
<geneLocation type="plasmid" evidence="13 14">
    <name>pBB1</name>
</geneLocation>
<dbReference type="EC" id="2.7.1.40" evidence="3"/>
<keyword evidence="13" id="KW-0614">Plasmid</keyword>
<protein>
    <recommendedName>
        <fullName evidence="3">pyruvate kinase</fullName>
        <ecNumber evidence="3">2.7.1.40</ecNumber>
    </recommendedName>
</protein>
<organism evidence="13 14">
    <name type="scientific">Cupriavidus necator (strain ATCC 43291 / DSM 13513 / CCUG 52238 / LMG 8453 / N-1)</name>
    <name type="common">Ralstonia eutropha</name>
    <dbReference type="NCBI Taxonomy" id="1042878"/>
    <lineage>
        <taxon>Bacteria</taxon>
        <taxon>Pseudomonadati</taxon>
        <taxon>Pseudomonadota</taxon>
        <taxon>Betaproteobacteria</taxon>
        <taxon>Burkholderiales</taxon>
        <taxon>Burkholderiaceae</taxon>
        <taxon>Cupriavidus</taxon>
    </lineage>
</organism>
<evidence type="ECO:0000256" key="9">
    <source>
        <dbReference type="ARBA" id="ARBA00022842"/>
    </source>
</evidence>
<dbReference type="Gene3D" id="2.40.33.10">
    <property type="entry name" value="PK beta-barrel domain-like"/>
    <property type="match status" value="1"/>
</dbReference>
<dbReference type="Pfam" id="PF00224">
    <property type="entry name" value="PK"/>
    <property type="match status" value="1"/>
</dbReference>
<dbReference type="SUPFAM" id="SSF50800">
    <property type="entry name" value="PK beta-barrel domain-like"/>
    <property type="match status" value="1"/>
</dbReference>
<evidence type="ECO:0000256" key="4">
    <source>
        <dbReference type="ARBA" id="ARBA00022679"/>
    </source>
</evidence>
<evidence type="ECO:0000256" key="1">
    <source>
        <dbReference type="ARBA" id="ARBA00004997"/>
    </source>
</evidence>
<dbReference type="GO" id="GO:0016301">
    <property type="term" value="F:kinase activity"/>
    <property type="evidence" value="ECO:0007669"/>
    <property type="project" value="UniProtKB-KW"/>
</dbReference>
<proteinExistence type="inferred from homology"/>
<reference evidence="13 14" key="1">
    <citation type="journal article" date="2011" name="J. Bacteriol.">
        <title>Complete genome sequence of the type strain Cupriavidus necator N-1.</title>
        <authorList>
            <person name="Poehlein A."/>
            <person name="Kusian B."/>
            <person name="Friedrich B."/>
            <person name="Daniel R."/>
            <person name="Bowien B."/>
        </authorList>
    </citation>
    <scope>NUCLEOTIDE SEQUENCE [LARGE SCALE GENOMIC DNA]</scope>
    <source>
        <strain evidence="14">ATCC 43291 / DSM 13513 / CCUG 52238 / LMG 8453 / N-1</strain>
        <plasmid evidence="13 14">pBB1</plasmid>
    </source>
</reference>
<dbReference type="InterPro" id="IPR015813">
    <property type="entry name" value="Pyrv/PenolPyrv_kinase-like_dom"/>
</dbReference>
<dbReference type="Proteomes" id="UP000006798">
    <property type="component" value="Plasmid pBB1"/>
</dbReference>
<comment type="pathway">
    <text evidence="1">Carbohydrate degradation; glycolysis; pyruvate from D-glyceraldehyde 3-phosphate: step 5/5.</text>
</comment>
<dbReference type="InterPro" id="IPR015806">
    <property type="entry name" value="Pyrv_Knase_insert_dom_sf"/>
</dbReference>
<dbReference type="SUPFAM" id="SSF51621">
    <property type="entry name" value="Phosphoenolpyruvate/pyruvate domain"/>
    <property type="match status" value="1"/>
</dbReference>
<evidence type="ECO:0000256" key="7">
    <source>
        <dbReference type="ARBA" id="ARBA00022777"/>
    </source>
</evidence>
<keyword evidence="6" id="KW-0547">Nucleotide-binding</keyword>
<evidence type="ECO:0000256" key="5">
    <source>
        <dbReference type="ARBA" id="ARBA00022723"/>
    </source>
</evidence>
<keyword evidence="10" id="KW-0324">Glycolysis</keyword>
<name>F8GUM1_CUPNN</name>
<evidence type="ECO:0000256" key="11">
    <source>
        <dbReference type="ARBA" id="ARBA00023317"/>
    </source>
</evidence>
<dbReference type="UniPathway" id="UPA00109">
    <property type="reaction ID" value="UER00188"/>
</dbReference>
<evidence type="ECO:0000313" key="13">
    <source>
        <dbReference type="EMBL" id="AEI82425.1"/>
    </source>
</evidence>
<evidence type="ECO:0000256" key="3">
    <source>
        <dbReference type="ARBA" id="ARBA00012142"/>
    </source>
</evidence>
<comment type="similarity">
    <text evidence="2">Belongs to the pyruvate kinase family.</text>
</comment>
<dbReference type="EMBL" id="CP002879">
    <property type="protein sequence ID" value="AEI82425.1"/>
    <property type="molecule type" value="Genomic_DNA"/>
</dbReference>
<dbReference type="GO" id="GO:0004743">
    <property type="term" value="F:pyruvate kinase activity"/>
    <property type="evidence" value="ECO:0007669"/>
    <property type="project" value="UniProtKB-EC"/>
</dbReference>
<keyword evidence="11 13" id="KW-0670">Pyruvate</keyword>
<evidence type="ECO:0000259" key="12">
    <source>
        <dbReference type="Pfam" id="PF00224"/>
    </source>
</evidence>
<dbReference type="GO" id="GO:0030955">
    <property type="term" value="F:potassium ion binding"/>
    <property type="evidence" value="ECO:0007669"/>
    <property type="project" value="InterPro"/>
</dbReference>
<evidence type="ECO:0000256" key="10">
    <source>
        <dbReference type="ARBA" id="ARBA00023152"/>
    </source>
</evidence>
<dbReference type="PANTHER" id="PTHR11817">
    <property type="entry name" value="PYRUVATE KINASE"/>
    <property type="match status" value="1"/>
</dbReference>
<dbReference type="InterPro" id="IPR040442">
    <property type="entry name" value="Pyrv_kinase-like_dom_sf"/>
</dbReference>
<dbReference type="KEGG" id="cnc:CNE_BB1p10170"/>
<dbReference type="AlphaFoldDB" id="F8GUM1"/>
<dbReference type="InterPro" id="IPR001697">
    <property type="entry name" value="Pyr_Knase"/>
</dbReference>
<keyword evidence="9" id="KW-0460">Magnesium</keyword>
<evidence type="ECO:0000256" key="8">
    <source>
        <dbReference type="ARBA" id="ARBA00022840"/>
    </source>
</evidence>
<gene>
    <name evidence="13" type="primary">pyk1</name>
    <name evidence="13" type="ordered locus">CNE_BB1p10170</name>
</gene>
<dbReference type="InterPro" id="IPR011037">
    <property type="entry name" value="Pyrv_Knase-like_insert_dom_sf"/>
</dbReference>
<sequence length="207" mass="22768">MRRYRKAKVVVTLGPATSSLETIRSLFVAGADVFRFNFSHGTHEAHQQNYEHVRRVERETGRPIAVLADLQGPMRRVGLMAEPSTLVEGQRFVLDRAQAPGDSTRVCLPHSELFDCAEPGKTLLIDDGKLQLRVESVEPDRLVTTVMTGGILSSRKGVNVPDAVIPIHALTEKDIRCEATHCRQSHGRCEAGEAIGDRAYRGNCLAG</sequence>
<feature type="domain" description="Pyruvate kinase barrel" evidence="12">
    <location>
        <begin position="5"/>
        <end position="176"/>
    </location>
</feature>
<keyword evidence="8" id="KW-0067">ATP-binding</keyword>
<evidence type="ECO:0000256" key="6">
    <source>
        <dbReference type="ARBA" id="ARBA00022741"/>
    </source>
</evidence>
<evidence type="ECO:0000256" key="2">
    <source>
        <dbReference type="ARBA" id="ARBA00008663"/>
    </source>
</evidence>
<dbReference type="GO" id="GO:0000287">
    <property type="term" value="F:magnesium ion binding"/>
    <property type="evidence" value="ECO:0007669"/>
    <property type="project" value="InterPro"/>
</dbReference>
<keyword evidence="4 13" id="KW-0808">Transferase</keyword>
<dbReference type="FunFam" id="2.40.33.10:FF:000001">
    <property type="entry name" value="Pyruvate kinase"/>
    <property type="match status" value="1"/>
</dbReference>
<dbReference type="GO" id="GO:0005524">
    <property type="term" value="F:ATP binding"/>
    <property type="evidence" value="ECO:0007669"/>
    <property type="project" value="UniProtKB-KW"/>
</dbReference>
<dbReference type="Gene3D" id="3.20.20.60">
    <property type="entry name" value="Phosphoenolpyruvate-binding domains"/>
    <property type="match status" value="1"/>
</dbReference>
<dbReference type="InterPro" id="IPR015793">
    <property type="entry name" value="Pyrv_Knase_brl"/>
</dbReference>
<evidence type="ECO:0000313" key="14">
    <source>
        <dbReference type="Proteomes" id="UP000006798"/>
    </source>
</evidence>